<evidence type="ECO:0000313" key="2">
    <source>
        <dbReference type="EMBL" id="BAG52868.1"/>
    </source>
</evidence>
<dbReference type="AlphaFoldDB" id="B3KSV6"/>
<dbReference type="EMBL" id="AK094460">
    <property type="protein sequence ID" value="BAG52868.1"/>
    <property type="molecule type" value="mRNA"/>
</dbReference>
<accession>B3KSV6</accession>
<feature type="domain" description="AP-3 complex subunit delta Mu C-terminal" evidence="1">
    <location>
        <begin position="82"/>
        <end position="187"/>
    </location>
</feature>
<dbReference type="InterPro" id="IPR058898">
    <property type="entry name" value="Mu_AP3"/>
</dbReference>
<protein>
    <submittedName>
        <fullName evidence="2">cDNA FLJ37141 fis, clone BRACE2023801, highly similar to AP-3 complex subunit delta-1</fullName>
    </submittedName>
</protein>
<dbReference type="Pfam" id="PF26171">
    <property type="entry name" value="Mu_AP3"/>
    <property type="match status" value="1"/>
</dbReference>
<organism evidence="2">
    <name type="scientific">Homo sapiens</name>
    <name type="common">Human</name>
    <dbReference type="NCBI Taxonomy" id="9606"/>
    <lineage>
        <taxon>Eukaryota</taxon>
        <taxon>Metazoa</taxon>
        <taxon>Chordata</taxon>
        <taxon>Craniata</taxon>
        <taxon>Vertebrata</taxon>
        <taxon>Euteleostomi</taxon>
        <taxon>Mammalia</taxon>
        <taxon>Eutheria</taxon>
        <taxon>Euarchontoglires</taxon>
        <taxon>Primates</taxon>
        <taxon>Haplorrhini</taxon>
        <taxon>Catarrhini</taxon>
        <taxon>Hominidae</taxon>
        <taxon>Homo</taxon>
    </lineage>
</organism>
<proteinExistence type="evidence at transcript level"/>
<reference evidence="2" key="1">
    <citation type="journal article" date="2004" name="Nat. Genet.">
        <title>Complete sequencing and characterization of 21,243 full-length human cDNAs.</title>
        <authorList>
            <person name="Ota T."/>
            <person name="Suzuki Y."/>
            <person name="Nishikawa T."/>
            <person name="Otsuki T."/>
            <person name="Sugiyama T."/>
            <person name="Irie R."/>
            <person name="Wakamatsu A."/>
            <person name="Hayashi K."/>
            <person name="Sato H."/>
            <person name="Nagai K."/>
            <person name="Kimura K."/>
            <person name="Makita H."/>
            <person name="Sekine M."/>
            <person name="Obayashi M."/>
            <person name="Nishi T."/>
            <person name="Shibahara T."/>
            <person name="Tanaka T."/>
            <person name="Ishii S."/>
            <person name="Yamamoto J."/>
            <person name="Saito K."/>
            <person name="Kawai Y."/>
            <person name="Isono Y."/>
            <person name="Nakamura Y."/>
            <person name="Nagahari K."/>
            <person name="Murakami K."/>
            <person name="Yasuda T."/>
            <person name="Iwayanagi T."/>
            <person name="Wagatsuma M."/>
            <person name="Shiratori A."/>
            <person name="Sudo H."/>
            <person name="Hosoiri T."/>
            <person name="Kaku Y."/>
            <person name="Kodaira H."/>
            <person name="Kondo H."/>
            <person name="Sugawara M."/>
            <person name="Takahashi M."/>
            <person name="Kanda K."/>
            <person name="Yokoi T."/>
            <person name="Furuya T."/>
            <person name="Kikkawa E."/>
            <person name="Omura Y."/>
            <person name="Abe K."/>
            <person name="Kamihara K."/>
            <person name="Katsuta N."/>
            <person name="Sato K."/>
            <person name="Tanikawa M."/>
            <person name="Yamazaki M."/>
            <person name="Ninomiya K."/>
            <person name="Ishibashi T."/>
            <person name="Yamashita H."/>
            <person name="Murakawa K."/>
            <person name="Fujimori K."/>
            <person name="Tanai H."/>
            <person name="Kimata M."/>
            <person name="Watanabe M."/>
            <person name="Hiraoka S."/>
            <person name="Chiba Y."/>
            <person name="Ishida S."/>
            <person name="Ono Y."/>
            <person name="Takiguchi S."/>
            <person name="Watanabe S."/>
            <person name="Yosida M."/>
            <person name="Hotuta T."/>
            <person name="Kusano J."/>
            <person name="Kanehori K."/>
            <person name="Takahashi-Fujii A."/>
            <person name="Hara H."/>
            <person name="Tanase T."/>
            <person name="Nomura Y."/>
            <person name="Togiya S."/>
            <person name="Komai F."/>
            <person name="Hara R."/>
            <person name="Takeuchi K."/>
            <person name="Arita M."/>
            <person name="Imose N."/>
            <person name="Musashino K."/>
            <person name="Yuuki H."/>
            <person name="Oshima A."/>
            <person name="Sasaki N."/>
            <person name="Aotsuka S."/>
            <person name="Yoshikawa Y."/>
            <person name="Matsunawa H."/>
            <person name="Ichihara T."/>
            <person name="Shiohata N."/>
            <person name="Sano S."/>
            <person name="Moriya S."/>
            <person name="Momiyama H."/>
            <person name="Satoh N."/>
            <person name="Takami S."/>
            <person name="Terashima Y."/>
            <person name="Suzuki O."/>
            <person name="Nakagawa S."/>
            <person name="Senoh A."/>
            <person name="Mizoguchi H."/>
            <person name="Goto Y."/>
            <person name="Shimizu F."/>
            <person name="Wakebe H."/>
            <person name="Hishigaki H."/>
            <person name="Watanabe T."/>
            <person name="Sugiyama A."/>
            <person name="Takemoto M."/>
            <person name="Kawakami B."/>
            <person name="Yamazaki M."/>
            <person name="Watanabe K."/>
            <person name="Kumagai A."/>
            <person name="Itakura S."/>
            <person name="Fukuzumi Y."/>
            <person name="Fujimori Y."/>
            <person name="Komiyama M."/>
            <person name="Tashiro H."/>
            <person name="Tanigami A."/>
            <person name="Fujiwara T."/>
            <person name="Ono T."/>
            <person name="Yamada K."/>
            <person name="Fujii Y."/>
            <person name="Ozaki K."/>
            <person name="Hirao M."/>
            <person name="Ohmori Y."/>
            <person name="Kawabata A."/>
            <person name="Hikiji T."/>
            <person name="Kobatake N."/>
            <person name="Inagaki H."/>
            <person name="Ikema Y."/>
            <person name="Okamoto S."/>
            <person name="Okitani R."/>
            <person name="Kawakami T."/>
            <person name="Noguchi S."/>
            <person name="Itoh T."/>
            <person name="Shigeta K."/>
            <person name="Senba T."/>
            <person name="Matsumura K."/>
            <person name="Nakajima Y."/>
            <person name="Mizuno T."/>
            <person name="Morinaga M."/>
            <person name="Sasaki M."/>
            <person name="Togashi T."/>
            <person name="Oyama M."/>
            <person name="Hata H."/>
            <person name="Watanabe M."/>
            <person name="Komatsu T."/>
            <person name="Mizushima-Sugano J."/>
            <person name="Satoh T."/>
            <person name="Shirai Y."/>
            <person name="Takahashi Y."/>
            <person name="Nakagawa K."/>
            <person name="Okumura K."/>
            <person name="Nagase T."/>
            <person name="Nomura N."/>
            <person name="Kikuchi H."/>
            <person name="Masuho Y."/>
            <person name="Yamashita R."/>
            <person name="Nakai K."/>
            <person name="Yada T."/>
            <person name="Nakamura Y."/>
            <person name="Ohara O."/>
            <person name="Isogai T."/>
            <person name="Sugano S."/>
        </authorList>
    </citation>
    <scope>NUCLEOTIDE SEQUENCE</scope>
    <source>
        <tissue evidence="2">Cerebellum</tissue>
    </source>
</reference>
<dbReference type="SMR" id="B3KSV6"/>
<evidence type="ECO:0000259" key="1">
    <source>
        <dbReference type="Pfam" id="PF26171"/>
    </source>
</evidence>
<name>B3KSV6_HUMAN</name>
<sequence>MELSVLDSLNARMARPQGSSVHDGVPVPFQLPPGVSNEAQYVFTIQSIVMAQKLKGTLSFIAKNDEGATHEKLDFRLHFSCSSYLITTPCYSDAFAKLLESGDLSMSSIKVDGIRMSFQNLLAKICFHHHFSVVERVDSCASMYSRSIQGHHVCLLVKKGENSVSVDGKCSDSTLLSNLLEEMKATLAKC</sequence>
<dbReference type="PeptideAtlas" id="B3KSV6"/>